<name>A0AAD5UA91_9FUNG</name>
<feature type="region of interest" description="Disordered" evidence="7">
    <location>
        <begin position="32"/>
        <end position="52"/>
    </location>
</feature>
<gene>
    <name evidence="10" type="ORF">HK099_005332</name>
</gene>
<evidence type="ECO:0000256" key="3">
    <source>
        <dbReference type="ARBA" id="ARBA00022771"/>
    </source>
</evidence>
<keyword evidence="3 6" id="KW-0863">Zinc-finger</keyword>
<evidence type="ECO:0000256" key="7">
    <source>
        <dbReference type="SAM" id="MobiDB-lite"/>
    </source>
</evidence>
<protein>
    <submittedName>
        <fullName evidence="10">Uncharacterized protein</fullName>
    </submittedName>
</protein>
<keyword evidence="5" id="KW-0862">Zinc</keyword>
<dbReference type="SUPFAM" id="SSF49879">
    <property type="entry name" value="SMAD/FHA domain"/>
    <property type="match status" value="1"/>
</dbReference>
<keyword evidence="4" id="KW-0833">Ubl conjugation pathway</keyword>
<dbReference type="InterPro" id="IPR001841">
    <property type="entry name" value="Znf_RING"/>
</dbReference>
<dbReference type="GO" id="GO:0005829">
    <property type="term" value="C:cytosol"/>
    <property type="evidence" value="ECO:0007669"/>
    <property type="project" value="TreeGrafter"/>
</dbReference>
<dbReference type="EMBL" id="JADGJW010000041">
    <property type="protein sequence ID" value="KAJ3226227.1"/>
    <property type="molecule type" value="Genomic_DNA"/>
</dbReference>
<dbReference type="GO" id="GO:0006511">
    <property type="term" value="P:ubiquitin-dependent protein catabolic process"/>
    <property type="evidence" value="ECO:0007669"/>
    <property type="project" value="TreeGrafter"/>
</dbReference>
<dbReference type="InterPro" id="IPR013083">
    <property type="entry name" value="Znf_RING/FYVE/PHD"/>
</dbReference>
<dbReference type="AlphaFoldDB" id="A0AAD5UA91"/>
<feature type="compositionally biased region" description="Basic and acidic residues" evidence="7">
    <location>
        <begin position="365"/>
        <end position="385"/>
    </location>
</feature>
<feature type="compositionally biased region" description="Polar residues" evidence="7">
    <location>
        <begin position="392"/>
        <end position="417"/>
    </location>
</feature>
<dbReference type="GO" id="GO:0032153">
    <property type="term" value="C:cell division site"/>
    <property type="evidence" value="ECO:0007669"/>
    <property type="project" value="TreeGrafter"/>
</dbReference>
<keyword evidence="11" id="KW-1185">Reference proteome</keyword>
<dbReference type="Gene3D" id="3.30.40.10">
    <property type="entry name" value="Zinc/RING finger domain, C3HC4 (zinc finger)"/>
    <property type="match status" value="1"/>
</dbReference>
<evidence type="ECO:0000256" key="4">
    <source>
        <dbReference type="ARBA" id="ARBA00022786"/>
    </source>
</evidence>
<evidence type="ECO:0000313" key="11">
    <source>
        <dbReference type="Proteomes" id="UP001211065"/>
    </source>
</evidence>
<dbReference type="InterPro" id="IPR008984">
    <property type="entry name" value="SMAD_FHA_dom_sf"/>
</dbReference>
<dbReference type="Pfam" id="PF17123">
    <property type="entry name" value="zf-RING_11"/>
    <property type="match status" value="1"/>
</dbReference>
<feature type="domain" description="RING-type" evidence="9">
    <location>
        <begin position="282"/>
        <end position="325"/>
    </location>
</feature>
<keyword evidence="1" id="KW-0808">Transferase</keyword>
<dbReference type="Proteomes" id="UP001211065">
    <property type="component" value="Unassembled WGS sequence"/>
</dbReference>
<feature type="domain" description="FHA" evidence="8">
    <location>
        <begin position="120"/>
        <end position="176"/>
    </location>
</feature>
<dbReference type="SMART" id="SM00184">
    <property type="entry name" value="RING"/>
    <property type="match status" value="1"/>
</dbReference>
<evidence type="ECO:0000256" key="1">
    <source>
        <dbReference type="ARBA" id="ARBA00022679"/>
    </source>
</evidence>
<dbReference type="Gene3D" id="2.60.200.20">
    <property type="match status" value="1"/>
</dbReference>
<evidence type="ECO:0000256" key="6">
    <source>
        <dbReference type="PROSITE-ProRule" id="PRU00175"/>
    </source>
</evidence>
<dbReference type="Pfam" id="PF00498">
    <property type="entry name" value="FHA"/>
    <property type="match status" value="1"/>
</dbReference>
<evidence type="ECO:0000313" key="10">
    <source>
        <dbReference type="EMBL" id="KAJ3226227.1"/>
    </source>
</evidence>
<dbReference type="GO" id="GO:0008270">
    <property type="term" value="F:zinc ion binding"/>
    <property type="evidence" value="ECO:0007669"/>
    <property type="project" value="UniProtKB-KW"/>
</dbReference>
<reference evidence="10" key="1">
    <citation type="submission" date="2020-05" db="EMBL/GenBank/DDBJ databases">
        <title>Phylogenomic resolution of chytrid fungi.</title>
        <authorList>
            <person name="Stajich J.E."/>
            <person name="Amses K."/>
            <person name="Simmons R."/>
            <person name="Seto K."/>
            <person name="Myers J."/>
            <person name="Bonds A."/>
            <person name="Quandt C.A."/>
            <person name="Barry K."/>
            <person name="Liu P."/>
            <person name="Grigoriev I."/>
            <person name="Longcore J.E."/>
            <person name="James T.Y."/>
        </authorList>
    </citation>
    <scope>NUCLEOTIDE SEQUENCE</scope>
    <source>
        <strain evidence="10">JEL0476</strain>
    </source>
</reference>
<dbReference type="PROSITE" id="PS50089">
    <property type="entry name" value="ZF_RING_2"/>
    <property type="match status" value="1"/>
</dbReference>
<keyword evidence="2" id="KW-0479">Metal-binding</keyword>
<proteinExistence type="predicted"/>
<dbReference type="PANTHER" id="PTHR15067">
    <property type="entry name" value="E3 UBIQUITIN-PROTEIN LIGASE RNF8"/>
    <property type="match status" value="1"/>
</dbReference>
<dbReference type="PANTHER" id="PTHR15067:SF7">
    <property type="entry name" value="E3 UBIQUITIN-PROTEIN LIGASE DMA1-RELATED"/>
    <property type="match status" value="1"/>
</dbReference>
<accession>A0AAD5UA91</accession>
<evidence type="ECO:0000256" key="5">
    <source>
        <dbReference type="ARBA" id="ARBA00022833"/>
    </source>
</evidence>
<sequence>MDVPPSISLEEDNNIGILDNDINTLLRQAAPATADKPDDNNNINCNNDSTVSANTDQLQQSNVFSVNPTSEISKSSSLRMQSPNQIKSVPIQLIPFSDTHNVRPALFEVIERRMKEGEVVGIGRLSSKNPTAEPTFINIKAKVVSRIHAQLIVKDGKVYIKDIGSSSGTFLNKNRLSPTLKESAPTLISEGDILYFGAEYKDKNDGDYFIFKIFIKYSNKSNTIVVNRRVSFKFGYYDQSWIAIQKLSADTATGALKNLLKATSPIAKLDAVEEDAEQGTDCCICISEIGPFQALFMAPCSHCYHYKCVQRLLFQSPMFQCPMCRQVANLSASLSSENLKDLGDENKYDNNPDRDNNGSSGGNEDNAREEPENSNGFEKKGKGMEEAEDISNIGTKNKNPLISAESNNEPEQGTSSGIGKRKISFAHKVSSFFQKVSSPAPSHSTISSSTAVGETAILNVTRPSSSNITHSLSANHLSEHKIHQSTSHKEFLTTENSNNFVGMSRNLSVNSISASNTSKINGTLNASPSTASPFGSRNFADYLTTTKMAISTAVRGLYEAMLDVGVIEHFLDDLV</sequence>
<evidence type="ECO:0000256" key="2">
    <source>
        <dbReference type="ARBA" id="ARBA00022723"/>
    </source>
</evidence>
<dbReference type="SUPFAM" id="SSF57850">
    <property type="entry name" value="RING/U-box"/>
    <property type="match status" value="1"/>
</dbReference>
<dbReference type="GO" id="GO:0000151">
    <property type="term" value="C:ubiquitin ligase complex"/>
    <property type="evidence" value="ECO:0007669"/>
    <property type="project" value="TreeGrafter"/>
</dbReference>
<evidence type="ECO:0000259" key="8">
    <source>
        <dbReference type="PROSITE" id="PS50006"/>
    </source>
</evidence>
<feature type="region of interest" description="Disordered" evidence="7">
    <location>
        <begin position="340"/>
        <end position="418"/>
    </location>
</feature>
<dbReference type="GO" id="GO:0016567">
    <property type="term" value="P:protein ubiquitination"/>
    <property type="evidence" value="ECO:0007669"/>
    <property type="project" value="TreeGrafter"/>
</dbReference>
<dbReference type="SMART" id="SM00240">
    <property type="entry name" value="FHA"/>
    <property type="match status" value="1"/>
</dbReference>
<dbReference type="GO" id="GO:0061630">
    <property type="term" value="F:ubiquitin protein ligase activity"/>
    <property type="evidence" value="ECO:0007669"/>
    <property type="project" value="TreeGrafter"/>
</dbReference>
<evidence type="ECO:0000259" key="9">
    <source>
        <dbReference type="PROSITE" id="PS50089"/>
    </source>
</evidence>
<feature type="compositionally biased region" description="Basic and acidic residues" evidence="7">
    <location>
        <begin position="340"/>
        <end position="356"/>
    </location>
</feature>
<dbReference type="PROSITE" id="PS50006">
    <property type="entry name" value="FHA_DOMAIN"/>
    <property type="match status" value="1"/>
</dbReference>
<comment type="caution">
    <text evidence="10">The sequence shown here is derived from an EMBL/GenBank/DDBJ whole genome shotgun (WGS) entry which is preliminary data.</text>
</comment>
<organism evidence="10 11">
    <name type="scientific">Clydaea vesicula</name>
    <dbReference type="NCBI Taxonomy" id="447962"/>
    <lineage>
        <taxon>Eukaryota</taxon>
        <taxon>Fungi</taxon>
        <taxon>Fungi incertae sedis</taxon>
        <taxon>Chytridiomycota</taxon>
        <taxon>Chytridiomycota incertae sedis</taxon>
        <taxon>Chytridiomycetes</taxon>
        <taxon>Lobulomycetales</taxon>
        <taxon>Lobulomycetaceae</taxon>
        <taxon>Clydaea</taxon>
    </lineage>
</organism>
<dbReference type="InterPro" id="IPR000253">
    <property type="entry name" value="FHA_dom"/>
</dbReference>